<dbReference type="EMBL" id="CYKH01000635">
    <property type="protein sequence ID" value="CUG08054.1"/>
    <property type="molecule type" value="Genomic_DNA"/>
</dbReference>
<keyword evidence="2" id="KW-1133">Transmembrane helix</keyword>
<dbReference type="Proteomes" id="UP000051952">
    <property type="component" value="Unassembled WGS sequence"/>
</dbReference>
<evidence type="ECO:0000313" key="3">
    <source>
        <dbReference type="EMBL" id="CUG08054.1"/>
    </source>
</evidence>
<gene>
    <name evidence="3" type="ORF">BSAL_73980</name>
</gene>
<feature type="region of interest" description="Disordered" evidence="1">
    <location>
        <begin position="252"/>
        <end position="293"/>
    </location>
</feature>
<dbReference type="OrthoDB" id="445556at2759"/>
<dbReference type="AlphaFoldDB" id="A0A0S4IZI0"/>
<accession>A0A0S4IZI0</accession>
<keyword evidence="4" id="KW-1185">Reference proteome</keyword>
<reference evidence="4" key="1">
    <citation type="submission" date="2015-09" db="EMBL/GenBank/DDBJ databases">
        <authorList>
            <consortium name="Pathogen Informatics"/>
        </authorList>
    </citation>
    <scope>NUCLEOTIDE SEQUENCE [LARGE SCALE GENOMIC DNA]</scope>
    <source>
        <strain evidence="4">Lake Konstanz</strain>
    </source>
</reference>
<evidence type="ECO:0000256" key="1">
    <source>
        <dbReference type="SAM" id="MobiDB-lite"/>
    </source>
</evidence>
<feature type="non-terminal residue" evidence="3">
    <location>
        <position position="1"/>
    </location>
</feature>
<evidence type="ECO:0000256" key="2">
    <source>
        <dbReference type="SAM" id="Phobius"/>
    </source>
</evidence>
<proteinExistence type="predicted"/>
<keyword evidence="2" id="KW-0472">Membrane</keyword>
<feature type="compositionally biased region" description="Low complexity" evidence="1">
    <location>
        <begin position="273"/>
        <end position="282"/>
    </location>
</feature>
<evidence type="ECO:0000313" key="4">
    <source>
        <dbReference type="Proteomes" id="UP000051952"/>
    </source>
</evidence>
<feature type="compositionally biased region" description="Low complexity" evidence="1">
    <location>
        <begin position="252"/>
        <end position="266"/>
    </location>
</feature>
<feature type="transmembrane region" description="Helical" evidence="2">
    <location>
        <begin position="220"/>
        <end position="243"/>
    </location>
</feature>
<name>A0A0S4IZI0_BODSA</name>
<protein>
    <submittedName>
        <fullName evidence="3">DNA-J chaperone, putative</fullName>
    </submittedName>
</protein>
<keyword evidence="2" id="KW-0812">Transmembrane</keyword>
<organism evidence="3 4">
    <name type="scientific">Bodo saltans</name>
    <name type="common">Flagellated protozoan</name>
    <dbReference type="NCBI Taxonomy" id="75058"/>
    <lineage>
        <taxon>Eukaryota</taxon>
        <taxon>Discoba</taxon>
        <taxon>Euglenozoa</taxon>
        <taxon>Kinetoplastea</taxon>
        <taxon>Metakinetoplastina</taxon>
        <taxon>Eubodonida</taxon>
        <taxon>Bodonidae</taxon>
        <taxon>Bodo</taxon>
    </lineage>
</organism>
<sequence>NVRSASVERAGGGDGERVLELLDASTMARDCRTYCVVLLMASCSAVRDMPSKLESFHDLGGLLKTYVNRPNEASTFIPTSDLLEDLSPFQPMFVCLDLEPALAAMVLHLAKRSLPSVANLITSINSLDSALLILSRRTGSASKAILLPRTAKSSSSRFTKLQSLLADVVEDIDHATKPFTLGTTLPRGGGGDAAVVDDIQRSLVQRTFSVKWWRLVLWKFYAVVDAASGLFALLPLALIWYGMKWCSAPSAPRRPAPAAGAGAAAPNSHQPRAQQKSTASASSPPPQSNDGAPRISSMYHVPFFGPADIRNAEDGKGFMVLIFHRSTLAMPGPLPMSLMSDGRFTIRVVEEQHGKWWRWLDELMIASGRAKGSTSDPSPQFVAVRKGKMLAALKPSHTTVAIWCSELLDGSYVPSHPLPK</sequence>
<dbReference type="VEuPathDB" id="TriTrypDB:BSAL_73980"/>